<reference evidence="7 8" key="1">
    <citation type="journal article" date="2021" name="Commun. Biol.">
        <title>The genome of Shorea leprosula (Dipterocarpaceae) highlights the ecological relevance of drought in aseasonal tropical rainforests.</title>
        <authorList>
            <person name="Ng K.K.S."/>
            <person name="Kobayashi M.J."/>
            <person name="Fawcett J.A."/>
            <person name="Hatakeyama M."/>
            <person name="Paape T."/>
            <person name="Ng C.H."/>
            <person name="Ang C.C."/>
            <person name="Tnah L.H."/>
            <person name="Lee C.T."/>
            <person name="Nishiyama T."/>
            <person name="Sese J."/>
            <person name="O'Brien M.J."/>
            <person name="Copetti D."/>
            <person name="Mohd Noor M.I."/>
            <person name="Ong R.C."/>
            <person name="Putra M."/>
            <person name="Sireger I.Z."/>
            <person name="Indrioko S."/>
            <person name="Kosugi Y."/>
            <person name="Izuno A."/>
            <person name="Isagi Y."/>
            <person name="Lee S.L."/>
            <person name="Shimizu K.K."/>
        </authorList>
    </citation>
    <scope>NUCLEOTIDE SEQUENCE [LARGE SCALE GENOMIC DNA]</scope>
    <source>
        <strain evidence="7">214</strain>
    </source>
</reference>
<sequence>MLCSQSVLPVPLYLSGVFSQNPRLLHPSFSVIRSFLLFRPKNHDDQTGILLTFKNAVEPMTNPLDFSDGDEAIQRGQQSLVGPVSPFTGGKKSVLFKFLGVRNEDIENLVYFAVKSQEETIRTTQQLQNGDGPFAELPRIKKSIDLMGLNMMDVNGSLTQFDYAKNANEEAIRSTHSQRRGPVPSSRFNFSVPKKQKSNRGKATNITGFSKIKKFGNSIPEGLKPRFSDHEKVRHKKSVVFKFLGVRDEEIENFLYFAKKTHEEAIRKRGKALISTYTTDFSKKFGNSVLKDLKPAEKVGHNRKHLKRCGESIKTEEKNKPKRQKDGKIQNKKGLARLAEWNLEPPPKMPIDLKKLIEEMGGSQEKLLIQKIIFKTELNKTHNRLQIPMNQVMVTDFLTQDKARKLDREGLNVDLIEPCLKKSKIHLTKWSMGNSKVFVFNEQWKSVMDGNRTLKKNAVMQIWSPRTAPESKLCFARVKVRDGDDD</sequence>
<evidence type="ECO:0000256" key="4">
    <source>
        <dbReference type="ARBA" id="ARBA00023163"/>
    </source>
</evidence>
<keyword evidence="2" id="KW-0805">Transcription regulation</keyword>
<evidence type="ECO:0000313" key="7">
    <source>
        <dbReference type="EMBL" id="GKV16915.1"/>
    </source>
</evidence>
<proteinExistence type="predicted"/>
<keyword evidence="8" id="KW-1185">Reference proteome</keyword>
<dbReference type="GO" id="GO:0005634">
    <property type="term" value="C:nucleus"/>
    <property type="evidence" value="ECO:0007669"/>
    <property type="project" value="UniProtKB-SubCell"/>
</dbReference>
<comment type="caution">
    <text evidence="7">The sequence shown here is derived from an EMBL/GenBank/DDBJ whole genome shotgun (WGS) entry which is preliminary data.</text>
</comment>
<feature type="region of interest" description="Disordered" evidence="6">
    <location>
        <begin position="300"/>
        <end position="331"/>
    </location>
</feature>
<protein>
    <recommendedName>
        <fullName evidence="9">B3 domain-containing protein</fullName>
    </recommendedName>
</protein>
<evidence type="ECO:0000256" key="6">
    <source>
        <dbReference type="SAM" id="MobiDB-lite"/>
    </source>
</evidence>
<name>A0AAV5K370_9ROSI</name>
<accession>A0AAV5K370</accession>
<dbReference type="InterPro" id="IPR005508">
    <property type="entry name" value="At2g31720-like"/>
</dbReference>
<keyword evidence="4" id="KW-0804">Transcription</keyword>
<feature type="compositionally biased region" description="Basic and acidic residues" evidence="6">
    <location>
        <begin position="308"/>
        <end position="329"/>
    </location>
</feature>
<dbReference type="PANTHER" id="PTHR31541">
    <property type="entry name" value="B3 DOMAIN PLANT PROTEIN-RELATED"/>
    <property type="match status" value="1"/>
</dbReference>
<evidence type="ECO:0000256" key="1">
    <source>
        <dbReference type="ARBA" id="ARBA00004123"/>
    </source>
</evidence>
<dbReference type="Pfam" id="PF03754">
    <property type="entry name" value="At2g31720-like"/>
    <property type="match status" value="1"/>
</dbReference>
<dbReference type="GO" id="GO:0003677">
    <property type="term" value="F:DNA binding"/>
    <property type="evidence" value="ECO:0007669"/>
    <property type="project" value="UniProtKB-KW"/>
</dbReference>
<dbReference type="EMBL" id="BPVZ01000046">
    <property type="protein sequence ID" value="GKV16915.1"/>
    <property type="molecule type" value="Genomic_DNA"/>
</dbReference>
<organism evidence="7 8">
    <name type="scientific">Rubroshorea leprosula</name>
    <dbReference type="NCBI Taxonomy" id="152421"/>
    <lineage>
        <taxon>Eukaryota</taxon>
        <taxon>Viridiplantae</taxon>
        <taxon>Streptophyta</taxon>
        <taxon>Embryophyta</taxon>
        <taxon>Tracheophyta</taxon>
        <taxon>Spermatophyta</taxon>
        <taxon>Magnoliopsida</taxon>
        <taxon>eudicotyledons</taxon>
        <taxon>Gunneridae</taxon>
        <taxon>Pentapetalae</taxon>
        <taxon>rosids</taxon>
        <taxon>malvids</taxon>
        <taxon>Malvales</taxon>
        <taxon>Dipterocarpaceae</taxon>
        <taxon>Rubroshorea</taxon>
    </lineage>
</organism>
<evidence type="ECO:0000256" key="2">
    <source>
        <dbReference type="ARBA" id="ARBA00023015"/>
    </source>
</evidence>
<keyword evidence="3" id="KW-0238">DNA-binding</keyword>
<dbReference type="Gene3D" id="2.40.330.10">
    <property type="entry name" value="DNA-binding pseudobarrel domain"/>
    <property type="match status" value="1"/>
</dbReference>
<dbReference type="Proteomes" id="UP001054252">
    <property type="component" value="Unassembled WGS sequence"/>
</dbReference>
<keyword evidence="5" id="KW-0539">Nucleus</keyword>
<evidence type="ECO:0000256" key="3">
    <source>
        <dbReference type="ARBA" id="ARBA00023125"/>
    </source>
</evidence>
<comment type="subcellular location">
    <subcellularLocation>
        <location evidence="1">Nucleus</location>
    </subcellularLocation>
</comment>
<dbReference type="PANTHER" id="PTHR31541:SF25">
    <property type="entry name" value="GAMMA-GLIADIN B"/>
    <property type="match status" value="1"/>
</dbReference>
<evidence type="ECO:0000256" key="5">
    <source>
        <dbReference type="ARBA" id="ARBA00023242"/>
    </source>
</evidence>
<dbReference type="InterPro" id="IPR015300">
    <property type="entry name" value="DNA-bd_pseudobarrel_sf"/>
</dbReference>
<evidence type="ECO:0000313" key="8">
    <source>
        <dbReference type="Proteomes" id="UP001054252"/>
    </source>
</evidence>
<gene>
    <name evidence="7" type="ORF">SLEP1_g27484</name>
</gene>
<dbReference type="AlphaFoldDB" id="A0AAV5K370"/>
<evidence type="ECO:0008006" key="9">
    <source>
        <dbReference type="Google" id="ProtNLM"/>
    </source>
</evidence>